<evidence type="ECO:0000313" key="3">
    <source>
        <dbReference type="Proteomes" id="UP000015105"/>
    </source>
</evidence>
<keyword evidence="3" id="KW-1185">Reference proteome</keyword>
<organism evidence="2 3">
    <name type="scientific">Aegilops tauschii subsp. strangulata</name>
    <name type="common">Goatgrass</name>
    <dbReference type="NCBI Taxonomy" id="200361"/>
    <lineage>
        <taxon>Eukaryota</taxon>
        <taxon>Viridiplantae</taxon>
        <taxon>Streptophyta</taxon>
        <taxon>Embryophyta</taxon>
        <taxon>Tracheophyta</taxon>
        <taxon>Spermatophyta</taxon>
        <taxon>Magnoliopsida</taxon>
        <taxon>Liliopsida</taxon>
        <taxon>Poales</taxon>
        <taxon>Poaceae</taxon>
        <taxon>BOP clade</taxon>
        <taxon>Pooideae</taxon>
        <taxon>Triticodae</taxon>
        <taxon>Triticeae</taxon>
        <taxon>Triticinae</taxon>
        <taxon>Aegilops</taxon>
    </lineage>
</organism>
<dbReference type="Proteomes" id="UP000015105">
    <property type="component" value="Chromosome 2D"/>
</dbReference>
<dbReference type="AlphaFoldDB" id="A0A453BBY9"/>
<reference evidence="2" key="3">
    <citation type="journal article" date="2017" name="Nature">
        <title>Genome sequence of the progenitor of the wheat D genome Aegilops tauschii.</title>
        <authorList>
            <person name="Luo M.C."/>
            <person name="Gu Y.Q."/>
            <person name="Puiu D."/>
            <person name="Wang H."/>
            <person name="Twardziok S.O."/>
            <person name="Deal K.R."/>
            <person name="Huo N."/>
            <person name="Zhu T."/>
            <person name="Wang L."/>
            <person name="Wang Y."/>
            <person name="McGuire P.E."/>
            <person name="Liu S."/>
            <person name="Long H."/>
            <person name="Ramasamy R.K."/>
            <person name="Rodriguez J.C."/>
            <person name="Van S.L."/>
            <person name="Yuan L."/>
            <person name="Wang Z."/>
            <person name="Xia Z."/>
            <person name="Xiao L."/>
            <person name="Anderson O.D."/>
            <person name="Ouyang S."/>
            <person name="Liang Y."/>
            <person name="Zimin A.V."/>
            <person name="Pertea G."/>
            <person name="Qi P."/>
            <person name="Bennetzen J.L."/>
            <person name="Dai X."/>
            <person name="Dawson M.W."/>
            <person name="Muller H.G."/>
            <person name="Kugler K."/>
            <person name="Rivarola-Duarte L."/>
            <person name="Spannagl M."/>
            <person name="Mayer K.F.X."/>
            <person name="Lu F.H."/>
            <person name="Bevan M.W."/>
            <person name="Leroy P."/>
            <person name="Li P."/>
            <person name="You F.M."/>
            <person name="Sun Q."/>
            <person name="Liu Z."/>
            <person name="Lyons E."/>
            <person name="Wicker T."/>
            <person name="Salzberg S.L."/>
            <person name="Devos K.M."/>
            <person name="Dvorak J."/>
        </authorList>
    </citation>
    <scope>NUCLEOTIDE SEQUENCE [LARGE SCALE GENOMIC DNA]</scope>
    <source>
        <strain evidence="2">cv. AL8/78</strain>
    </source>
</reference>
<dbReference type="Gramene" id="AET2Gv20453400.41">
    <property type="protein sequence ID" value="AET2Gv20453400.41"/>
    <property type="gene ID" value="AET2Gv20453400"/>
</dbReference>
<accession>A0A453BBY9</accession>
<keyword evidence="1" id="KW-0472">Membrane</keyword>
<keyword evidence="1" id="KW-1133">Transmembrane helix</keyword>
<evidence type="ECO:0000313" key="2">
    <source>
        <dbReference type="EnsemblPlants" id="AET2Gv20453400.41"/>
    </source>
</evidence>
<proteinExistence type="predicted"/>
<sequence length="111" mass="13010">MIMCTLVTIILQLATLPLAVYNFAADNLYSLSFFLAFLSVIIQVLKIGRTVNPYIHLYVPFLHTPIATVRRWWLRLRDTEDEIRIGLTRSVVQRRKTYIYYVSVCVSRLSR</sequence>
<dbReference type="EnsemblPlants" id="AET2Gv20453400.41">
    <property type="protein sequence ID" value="AET2Gv20453400.41"/>
    <property type="gene ID" value="AET2Gv20453400"/>
</dbReference>
<reference evidence="3" key="2">
    <citation type="journal article" date="2017" name="Nat. Plants">
        <title>The Aegilops tauschii genome reveals multiple impacts of transposons.</title>
        <authorList>
            <person name="Zhao G."/>
            <person name="Zou C."/>
            <person name="Li K."/>
            <person name="Wang K."/>
            <person name="Li T."/>
            <person name="Gao L."/>
            <person name="Zhang X."/>
            <person name="Wang H."/>
            <person name="Yang Z."/>
            <person name="Liu X."/>
            <person name="Jiang W."/>
            <person name="Mao L."/>
            <person name="Kong X."/>
            <person name="Jiao Y."/>
            <person name="Jia J."/>
        </authorList>
    </citation>
    <scope>NUCLEOTIDE SEQUENCE [LARGE SCALE GENOMIC DNA]</scope>
    <source>
        <strain evidence="3">cv. AL8/78</strain>
    </source>
</reference>
<evidence type="ECO:0000256" key="1">
    <source>
        <dbReference type="SAM" id="Phobius"/>
    </source>
</evidence>
<reference evidence="2" key="5">
    <citation type="journal article" date="2021" name="G3 (Bethesda)">
        <title>Aegilops tauschii genome assembly Aet v5.0 features greater sequence contiguity and improved annotation.</title>
        <authorList>
            <person name="Wang L."/>
            <person name="Zhu T."/>
            <person name="Rodriguez J.C."/>
            <person name="Deal K.R."/>
            <person name="Dubcovsky J."/>
            <person name="McGuire P.E."/>
            <person name="Lux T."/>
            <person name="Spannagl M."/>
            <person name="Mayer K.F.X."/>
            <person name="Baldrich P."/>
            <person name="Meyers B.C."/>
            <person name="Huo N."/>
            <person name="Gu Y.Q."/>
            <person name="Zhou H."/>
            <person name="Devos K.M."/>
            <person name="Bennetzen J.L."/>
            <person name="Unver T."/>
            <person name="Budak H."/>
            <person name="Gulick P.J."/>
            <person name="Galiba G."/>
            <person name="Kalapos B."/>
            <person name="Nelson D.R."/>
            <person name="Li P."/>
            <person name="You F.M."/>
            <person name="Luo M.C."/>
            <person name="Dvorak J."/>
        </authorList>
    </citation>
    <scope>NUCLEOTIDE SEQUENCE [LARGE SCALE GENOMIC DNA]</scope>
    <source>
        <strain evidence="2">cv. AL8/78</strain>
    </source>
</reference>
<name>A0A453BBY9_AEGTS</name>
<reference evidence="2" key="4">
    <citation type="submission" date="2019-03" db="UniProtKB">
        <authorList>
            <consortium name="EnsemblPlants"/>
        </authorList>
    </citation>
    <scope>IDENTIFICATION</scope>
</reference>
<feature type="transmembrane region" description="Helical" evidence="1">
    <location>
        <begin position="29"/>
        <end position="48"/>
    </location>
</feature>
<keyword evidence="1" id="KW-0812">Transmembrane</keyword>
<protein>
    <submittedName>
        <fullName evidence="2">Uncharacterized protein</fullName>
    </submittedName>
</protein>
<reference evidence="3" key="1">
    <citation type="journal article" date="2014" name="Science">
        <title>Ancient hybridizations among the ancestral genomes of bread wheat.</title>
        <authorList>
            <consortium name="International Wheat Genome Sequencing Consortium,"/>
            <person name="Marcussen T."/>
            <person name="Sandve S.R."/>
            <person name="Heier L."/>
            <person name="Spannagl M."/>
            <person name="Pfeifer M."/>
            <person name="Jakobsen K.S."/>
            <person name="Wulff B.B."/>
            <person name="Steuernagel B."/>
            <person name="Mayer K.F."/>
            <person name="Olsen O.A."/>
        </authorList>
    </citation>
    <scope>NUCLEOTIDE SEQUENCE [LARGE SCALE GENOMIC DNA]</scope>
    <source>
        <strain evidence="3">cv. AL8/78</strain>
    </source>
</reference>